<proteinExistence type="predicted"/>
<dbReference type="EC" id="2.7.6.1" evidence="1"/>
<gene>
    <name evidence="1" type="primary">PRS1_1</name>
    <name evidence="1" type="ORF">EV182_002907</name>
</gene>
<protein>
    <submittedName>
        <fullName evidence="1">Ribose-phosphate pyrophosphokinase 1</fullName>
        <ecNumber evidence="1">2.7.6.1</ecNumber>
    </submittedName>
</protein>
<keyword evidence="2" id="KW-1185">Reference proteome</keyword>
<evidence type="ECO:0000313" key="1">
    <source>
        <dbReference type="EMBL" id="KAJ1679012.1"/>
    </source>
</evidence>
<reference evidence="1" key="1">
    <citation type="submission" date="2022-06" db="EMBL/GenBank/DDBJ databases">
        <title>Phylogenomic reconstructions and comparative analyses of Kickxellomycotina fungi.</title>
        <authorList>
            <person name="Reynolds N.K."/>
            <person name="Stajich J.E."/>
            <person name="Barry K."/>
            <person name="Grigoriev I.V."/>
            <person name="Crous P."/>
            <person name="Smith M.E."/>
        </authorList>
    </citation>
    <scope>NUCLEOTIDE SEQUENCE</scope>
    <source>
        <strain evidence="1">RSA 2271</strain>
    </source>
</reference>
<name>A0ACC1HRF2_9FUNG</name>
<feature type="non-terminal residue" evidence="1">
    <location>
        <position position="1"/>
    </location>
</feature>
<evidence type="ECO:0000313" key="2">
    <source>
        <dbReference type="Proteomes" id="UP001145114"/>
    </source>
</evidence>
<comment type="caution">
    <text evidence="1">The sequence shown here is derived from an EMBL/GenBank/DDBJ whole genome shotgun (WGS) entry which is preliminary data.</text>
</comment>
<keyword evidence="1" id="KW-0808">Transferase</keyword>
<organism evidence="1 2">
    <name type="scientific">Spiromyces aspiralis</name>
    <dbReference type="NCBI Taxonomy" id="68401"/>
    <lineage>
        <taxon>Eukaryota</taxon>
        <taxon>Fungi</taxon>
        <taxon>Fungi incertae sedis</taxon>
        <taxon>Zoopagomycota</taxon>
        <taxon>Kickxellomycotina</taxon>
        <taxon>Kickxellomycetes</taxon>
        <taxon>Kickxellales</taxon>
        <taxon>Kickxellaceae</taxon>
        <taxon>Spiromyces</taxon>
    </lineage>
</organism>
<accession>A0ACC1HRF2</accession>
<dbReference type="Proteomes" id="UP001145114">
    <property type="component" value="Unassembled WGS sequence"/>
</dbReference>
<dbReference type="EMBL" id="JAMZIH010000672">
    <property type="protein sequence ID" value="KAJ1679012.1"/>
    <property type="molecule type" value="Genomic_DNA"/>
</dbReference>
<sequence length="247" mass="27087">PADNIEESKSNDGLEMHISKVEDAAERIVRDFEQSVEYLRSKERENGAQGSSKGAVDQHSAESDVSATRATITEFSSTSAPTNHALPHLTDAGRASPKPEPLKRATSGTQLIHEPSYLQKPSTWHKKRASRITLVGDVRDKLVFLIDDMINKSSSFLTAAEHLKVQCGAAKIYIIAAHGLFGGTSLAEIELCPYVDKVIVTNTFPIPSELSSKSKKLVQIDVSFVLAEAIRRNHNGESISYLFERSL</sequence>